<comment type="caution">
    <text evidence="2">The sequence shown here is derived from an EMBL/GenBank/DDBJ whole genome shotgun (WGS) entry which is preliminary data.</text>
</comment>
<dbReference type="RefSeq" id="WP_146536182.1">
    <property type="nucleotide sequence ID" value="NZ_SJPX01000005.1"/>
</dbReference>
<organism evidence="2 3">
    <name type="scientific">Rubripirellula reticaptiva</name>
    <dbReference type="NCBI Taxonomy" id="2528013"/>
    <lineage>
        <taxon>Bacteria</taxon>
        <taxon>Pseudomonadati</taxon>
        <taxon>Planctomycetota</taxon>
        <taxon>Planctomycetia</taxon>
        <taxon>Pirellulales</taxon>
        <taxon>Pirellulaceae</taxon>
        <taxon>Rubripirellula</taxon>
    </lineage>
</organism>
<evidence type="ECO:0000259" key="1">
    <source>
        <dbReference type="Pfam" id="PF07589"/>
    </source>
</evidence>
<dbReference type="Proteomes" id="UP000317977">
    <property type="component" value="Unassembled WGS sequence"/>
</dbReference>
<dbReference type="InterPro" id="IPR013424">
    <property type="entry name" value="Ice-binding_C"/>
</dbReference>
<evidence type="ECO:0000313" key="3">
    <source>
        <dbReference type="Proteomes" id="UP000317977"/>
    </source>
</evidence>
<feature type="domain" description="Ice-binding protein C-terminal" evidence="1">
    <location>
        <begin position="1079"/>
        <end position="1103"/>
    </location>
</feature>
<dbReference type="OrthoDB" id="268023at2"/>
<dbReference type="EMBL" id="SJPX01000005">
    <property type="protein sequence ID" value="TWU47710.1"/>
    <property type="molecule type" value="Genomic_DNA"/>
</dbReference>
<reference evidence="2 3" key="1">
    <citation type="submission" date="2019-02" db="EMBL/GenBank/DDBJ databases">
        <title>Deep-cultivation of Planctomycetes and their phenomic and genomic characterization uncovers novel biology.</title>
        <authorList>
            <person name="Wiegand S."/>
            <person name="Jogler M."/>
            <person name="Boedeker C."/>
            <person name="Pinto D."/>
            <person name="Vollmers J."/>
            <person name="Rivas-Marin E."/>
            <person name="Kohn T."/>
            <person name="Peeters S.H."/>
            <person name="Heuer A."/>
            <person name="Rast P."/>
            <person name="Oberbeckmann S."/>
            <person name="Bunk B."/>
            <person name="Jeske O."/>
            <person name="Meyerdierks A."/>
            <person name="Storesund J.E."/>
            <person name="Kallscheuer N."/>
            <person name="Luecker S."/>
            <person name="Lage O.M."/>
            <person name="Pohl T."/>
            <person name="Merkel B.J."/>
            <person name="Hornburger P."/>
            <person name="Mueller R.-W."/>
            <person name="Bruemmer F."/>
            <person name="Labrenz M."/>
            <person name="Spormann A.M."/>
            <person name="Op Den Camp H."/>
            <person name="Overmann J."/>
            <person name="Amann R."/>
            <person name="Jetten M.S.M."/>
            <person name="Mascher T."/>
            <person name="Medema M.H."/>
            <person name="Devos D.P."/>
            <person name="Kaster A.-K."/>
            <person name="Ovreas L."/>
            <person name="Rohde M."/>
            <person name="Galperin M.Y."/>
            <person name="Jogler C."/>
        </authorList>
    </citation>
    <scope>NUCLEOTIDE SEQUENCE [LARGE SCALE GENOMIC DNA]</scope>
    <source>
        <strain evidence="2 3">Poly59</strain>
    </source>
</reference>
<accession>A0A5C6EGP5</accession>
<gene>
    <name evidence="2" type="ORF">Poly59_45510</name>
</gene>
<dbReference type="AlphaFoldDB" id="A0A5C6EGP5"/>
<protein>
    <recommendedName>
        <fullName evidence="1">Ice-binding protein C-terminal domain-containing protein</fullName>
    </recommendedName>
</protein>
<keyword evidence="3" id="KW-1185">Reference proteome</keyword>
<evidence type="ECO:0000313" key="2">
    <source>
        <dbReference type="EMBL" id="TWU47710.1"/>
    </source>
</evidence>
<dbReference type="Pfam" id="PF07589">
    <property type="entry name" value="PEP-CTERM"/>
    <property type="match status" value="1"/>
</dbReference>
<name>A0A5C6EGP5_9BACT</name>
<proteinExistence type="predicted"/>
<sequence>MTRSSFFAGQSHSSRSRRLRLAAIALGISVGTLIAIDSASAQTTWAFPTSGTWSDSTKWSTNVVPDNVAENVLIDQTGTYTVTLDDNRSINNLTLNAADATLSHTSGTLSLNGAISVTAGRYELSNGTIEGGMVVGSELAYLGGTLKGVSVTGDLNLSESGSSVGLAGGTTIAGDVTVDNYSTLSLEQVHAFSNQTMTLGEAGGASSGTLYVATGGGMNVDNTATVNLKSGNLYLQGALVNDGTILADEATSVSIDDFGGGVFTNTGTVTSTNGANLSINSANTTNTGTMSATVGSTLDLGGTWSNVGGTLAVDDTSTLNLDGSFNTADLGTINLTPGGTVNITGNQNNTGSTFVGVSGWKLNGGTITGGSLDGTSLPFVGGTLNGVAVTSDLNLTDPSGYLSLAGGTTIAGDVAINNNSTLYLEQVHNFSNQTVTVGEAGGASSGTLYVATGGGMNVDNTATANLKSGNLYLQGALVNDGTILADEATFVSVDDFGGGAITNTGTVTSTNGANLSINSANTTNTGTMSATVGSTLDLGGTWSNVGGTLAVDDTSTLNLGGSFNTADLGTINLTPGGTINITGTQNNTGSTFAGAAGWKLNGGTITGGSLDGTSLPVIGGTLSGVAVTGDLNLTESGGYLSVAGGTTIAGDIDVNNYSTLYLEQVQTFSNQTVTVGDAGGASSGTVYVLPGGSMNVDNTATVNLKAGSLYLQGALVNDGTILADEATSVSVDDFGGGVFTNTATVTSTNGANLSINSANTTNTGTMSATLGSTLQLGGTWSNLGGTLAVDDTSTLNLGGSFNTTGLGTINLTPGGTVNITGSQNNAGSTFVGATGWKLNGGTITGGTLDGTSLPFVGGTLNGVAVNGDLNLTESGGYLSLAGGTTIAGDIDVNNYSTLYLEQGHTFSNQTVTLGEAGGASAGTLYATADGNDLRFASDSILDGNGTLTSYTEPVYLDGAISPGFSAGSLQFDGDSEFILGSTAMLNIELGGVNSGELDTITANKLTLGGGLNVSLINGFTLADGMEFNFLFVSDPLSGTGMFSGLNDMDRVATFGGFDLNIAYNVGDGNDVRLFSTVTAIPEPSSIMVLALGSIAGLGYRKRRKTRAQE</sequence>
<dbReference type="NCBIfam" id="TIGR02595">
    <property type="entry name" value="PEP_CTERM"/>
    <property type="match status" value="1"/>
</dbReference>